<evidence type="ECO:0000313" key="5">
    <source>
        <dbReference type="EMBL" id="MEA5444524.1"/>
    </source>
</evidence>
<dbReference type="PANTHER" id="PTHR10173">
    <property type="entry name" value="METHIONINE SULFOXIDE REDUCTASE"/>
    <property type="match status" value="1"/>
</dbReference>
<dbReference type="GO" id="GO:0006979">
    <property type="term" value="P:response to oxidative stress"/>
    <property type="evidence" value="ECO:0007669"/>
    <property type="project" value="InterPro"/>
</dbReference>
<keyword evidence="6" id="KW-1185">Reference proteome</keyword>
<dbReference type="SUPFAM" id="SSF51316">
    <property type="entry name" value="Mss4-like"/>
    <property type="match status" value="1"/>
</dbReference>
<dbReference type="GO" id="GO:0005737">
    <property type="term" value="C:cytoplasm"/>
    <property type="evidence" value="ECO:0007669"/>
    <property type="project" value="TreeGrafter"/>
</dbReference>
<dbReference type="Pfam" id="PF01641">
    <property type="entry name" value="SelR"/>
    <property type="match status" value="1"/>
</dbReference>
<dbReference type="NCBIfam" id="TIGR00357">
    <property type="entry name" value="peptide-methionine (R)-S-oxide reductase MsrB"/>
    <property type="match status" value="1"/>
</dbReference>
<evidence type="ECO:0000256" key="2">
    <source>
        <dbReference type="ARBA" id="ARBA00023002"/>
    </source>
</evidence>
<reference evidence="5 6" key="1">
    <citation type="submission" date="2023-12" db="EMBL/GenBank/DDBJ databases">
        <title>Whole-genome sequencing of halo(alkali)philic microorganisms from hypersaline lakes.</title>
        <authorList>
            <person name="Sorokin D.Y."/>
            <person name="Merkel A.Y."/>
            <person name="Messina E."/>
            <person name="Yakimov M."/>
        </authorList>
    </citation>
    <scope>NUCLEOTIDE SEQUENCE [LARGE SCALE GENOMIC DNA]</scope>
    <source>
        <strain evidence="5 6">AB-CW1</strain>
    </source>
</reference>
<dbReference type="InterPro" id="IPR028427">
    <property type="entry name" value="Met_Sox_Rdtase_MsrB"/>
</dbReference>
<dbReference type="InterPro" id="IPR011057">
    <property type="entry name" value="Mss4-like_sf"/>
</dbReference>
<dbReference type="InterPro" id="IPR002579">
    <property type="entry name" value="Met_Sox_Rdtase_MsrB_dom"/>
</dbReference>
<dbReference type="RefSeq" id="WP_346049812.1">
    <property type="nucleotide sequence ID" value="NZ_JAYGII010000002.1"/>
</dbReference>
<evidence type="ECO:0000259" key="4">
    <source>
        <dbReference type="PROSITE" id="PS51790"/>
    </source>
</evidence>
<dbReference type="Proteomes" id="UP001302316">
    <property type="component" value="Unassembled WGS sequence"/>
</dbReference>
<dbReference type="AlphaFoldDB" id="A0AAP6MJD7"/>
<dbReference type="EMBL" id="JAYGII010000002">
    <property type="protein sequence ID" value="MEA5444524.1"/>
    <property type="molecule type" value="Genomic_DNA"/>
</dbReference>
<sequence>MSESIKPLGVDSERWKPLLDTPAYKVLFGEATERPGSSELNHETRPGTFICAACYLPLFDAGMKYDSGSGWPSFFESLPGRIGTREDFKLTMPRTEYHCIRCGGHQGHVFPDGPPPTGLRYCNNGLALVFIPEGERMPDLRQPDQ</sequence>
<protein>
    <recommendedName>
        <fullName evidence="1">peptide-methionine (R)-S-oxide reductase</fullName>
        <ecNumber evidence="1">1.8.4.12</ecNumber>
    </recommendedName>
</protein>
<name>A0AAP6MJD7_9GAMM</name>
<gene>
    <name evidence="5" type="primary">msrB</name>
    <name evidence="5" type="ORF">VCB98_01650</name>
</gene>
<keyword evidence="2 5" id="KW-0560">Oxidoreductase</keyword>
<dbReference type="GO" id="GO:0033743">
    <property type="term" value="F:peptide-methionine (R)-S-oxide reductase activity"/>
    <property type="evidence" value="ECO:0007669"/>
    <property type="project" value="UniProtKB-EC"/>
</dbReference>
<evidence type="ECO:0000313" key="6">
    <source>
        <dbReference type="Proteomes" id="UP001302316"/>
    </source>
</evidence>
<evidence type="ECO:0000256" key="3">
    <source>
        <dbReference type="ARBA" id="ARBA00048488"/>
    </source>
</evidence>
<feature type="domain" description="MsrB" evidence="4">
    <location>
        <begin position="12"/>
        <end position="133"/>
    </location>
</feature>
<accession>A0AAP6MJD7</accession>
<dbReference type="GO" id="GO:0030091">
    <property type="term" value="P:protein repair"/>
    <property type="evidence" value="ECO:0007669"/>
    <property type="project" value="InterPro"/>
</dbReference>
<organism evidence="5 6">
    <name type="scientific">Natronospira elongata</name>
    <dbReference type="NCBI Taxonomy" id="3110268"/>
    <lineage>
        <taxon>Bacteria</taxon>
        <taxon>Pseudomonadati</taxon>
        <taxon>Pseudomonadota</taxon>
        <taxon>Gammaproteobacteria</taxon>
        <taxon>Natronospirales</taxon>
        <taxon>Natronospiraceae</taxon>
        <taxon>Natronospira</taxon>
    </lineage>
</organism>
<dbReference type="PROSITE" id="PS51790">
    <property type="entry name" value="MSRB"/>
    <property type="match status" value="1"/>
</dbReference>
<dbReference type="Gene3D" id="2.170.150.20">
    <property type="entry name" value="Peptide methionine sulfoxide reductase"/>
    <property type="match status" value="1"/>
</dbReference>
<dbReference type="PANTHER" id="PTHR10173:SF57">
    <property type="entry name" value="PEPTIDE-METHIONINE (R)-S-OXIDE REDUCTASE"/>
    <property type="match status" value="1"/>
</dbReference>
<proteinExistence type="predicted"/>
<evidence type="ECO:0000256" key="1">
    <source>
        <dbReference type="ARBA" id="ARBA00012499"/>
    </source>
</evidence>
<comment type="caution">
    <text evidence="5">The sequence shown here is derived from an EMBL/GenBank/DDBJ whole genome shotgun (WGS) entry which is preliminary data.</text>
</comment>
<dbReference type="EC" id="1.8.4.12" evidence="1"/>
<comment type="catalytic activity">
    <reaction evidence="3">
        <text>L-methionyl-[protein] + [thioredoxin]-disulfide + H2O = L-methionyl-(R)-S-oxide-[protein] + [thioredoxin]-dithiol</text>
        <dbReference type="Rhea" id="RHEA:24164"/>
        <dbReference type="Rhea" id="RHEA-COMP:10698"/>
        <dbReference type="Rhea" id="RHEA-COMP:10700"/>
        <dbReference type="Rhea" id="RHEA-COMP:12313"/>
        <dbReference type="Rhea" id="RHEA-COMP:12314"/>
        <dbReference type="ChEBI" id="CHEBI:15377"/>
        <dbReference type="ChEBI" id="CHEBI:16044"/>
        <dbReference type="ChEBI" id="CHEBI:29950"/>
        <dbReference type="ChEBI" id="CHEBI:45764"/>
        <dbReference type="ChEBI" id="CHEBI:50058"/>
        <dbReference type="EC" id="1.8.4.12"/>
    </reaction>
</comment>